<gene>
    <name evidence="4" type="ORF">OS493_033131</name>
</gene>
<feature type="coiled-coil region" evidence="1">
    <location>
        <begin position="105"/>
        <end position="268"/>
    </location>
</feature>
<keyword evidence="1" id="KW-0175">Coiled coil</keyword>
<protein>
    <recommendedName>
        <fullName evidence="3">DUF3496 domain-containing protein</fullName>
    </recommendedName>
</protein>
<dbReference type="AlphaFoldDB" id="A0A9W9YJ27"/>
<accession>A0A9W9YJ27</accession>
<dbReference type="InterPro" id="IPR021885">
    <property type="entry name" value="DUF3496"/>
</dbReference>
<feature type="domain" description="DUF3496" evidence="3">
    <location>
        <begin position="316"/>
        <end position="394"/>
    </location>
</feature>
<keyword evidence="5" id="KW-1185">Reference proteome</keyword>
<reference evidence="4" key="1">
    <citation type="submission" date="2023-01" db="EMBL/GenBank/DDBJ databases">
        <title>Genome assembly of the deep-sea coral Lophelia pertusa.</title>
        <authorList>
            <person name="Herrera S."/>
            <person name="Cordes E."/>
        </authorList>
    </citation>
    <scope>NUCLEOTIDE SEQUENCE</scope>
    <source>
        <strain evidence="4">USNM1676648</strain>
        <tissue evidence="4">Polyp</tissue>
    </source>
</reference>
<evidence type="ECO:0000259" key="3">
    <source>
        <dbReference type="Pfam" id="PF12001"/>
    </source>
</evidence>
<evidence type="ECO:0000256" key="1">
    <source>
        <dbReference type="SAM" id="Coils"/>
    </source>
</evidence>
<organism evidence="4 5">
    <name type="scientific">Desmophyllum pertusum</name>
    <dbReference type="NCBI Taxonomy" id="174260"/>
    <lineage>
        <taxon>Eukaryota</taxon>
        <taxon>Metazoa</taxon>
        <taxon>Cnidaria</taxon>
        <taxon>Anthozoa</taxon>
        <taxon>Hexacorallia</taxon>
        <taxon>Scleractinia</taxon>
        <taxon>Caryophylliina</taxon>
        <taxon>Caryophylliidae</taxon>
        <taxon>Desmophyllum</taxon>
    </lineage>
</organism>
<feature type="compositionally biased region" description="Low complexity" evidence="2">
    <location>
        <begin position="408"/>
        <end position="424"/>
    </location>
</feature>
<name>A0A9W9YJ27_9CNID</name>
<dbReference type="OrthoDB" id="366390at2759"/>
<dbReference type="Pfam" id="PF12001">
    <property type="entry name" value="DUF3496"/>
    <property type="match status" value="1"/>
</dbReference>
<feature type="region of interest" description="Disordered" evidence="2">
    <location>
        <begin position="395"/>
        <end position="424"/>
    </location>
</feature>
<evidence type="ECO:0000313" key="5">
    <source>
        <dbReference type="Proteomes" id="UP001163046"/>
    </source>
</evidence>
<evidence type="ECO:0000313" key="4">
    <source>
        <dbReference type="EMBL" id="KAJ7352868.1"/>
    </source>
</evidence>
<dbReference type="EMBL" id="MU827344">
    <property type="protein sequence ID" value="KAJ7352868.1"/>
    <property type="molecule type" value="Genomic_DNA"/>
</dbReference>
<proteinExistence type="predicted"/>
<comment type="caution">
    <text evidence="4">The sequence shown here is derived from an EMBL/GenBank/DDBJ whole genome shotgun (WGS) entry which is preliminary data.</text>
</comment>
<sequence>MVTKLKVEKAQVESSLREEEAKCGMLLKEVKDANEIARKFVFDSATLSLNSNRRPRQSLEKLLSNVKGDSIELENRLQSESLSRNQHERDAEEHKELWEAEIRSRTKLGSKIAEMEKRLAEARVDIEEEKRKTRKALEMKKVLEAKTSDHQKDVVALKTQLKSYKRRFKEYEASGSRIPSLRVEFDKERSAMESHITSLRRQLDNLSERLHQESENRSRVEHTCKQQQQELSATKQHEKRLHFDQERLEQTNRQLEEEVGRLKAFYENNFVEKGQLEAYKQELEAKSRFELNRKLEEAVAREKLDKMREANESKTRKELEMTITDLKSDVVKMRAGFHDSQTQKETRDAEAKRYKDLYESELKSKDKLANRLYKANEKMAESQALLNIERSRRNFDGLQRDTSPHQFTSDTLGGLLNSSSTTSP</sequence>
<evidence type="ECO:0000256" key="2">
    <source>
        <dbReference type="SAM" id="MobiDB-lite"/>
    </source>
</evidence>
<dbReference type="Proteomes" id="UP001163046">
    <property type="component" value="Unassembled WGS sequence"/>
</dbReference>